<dbReference type="InterPro" id="IPR000917">
    <property type="entry name" value="Sulfatase_N"/>
</dbReference>
<dbReference type="OrthoDB" id="9777306at2"/>
<dbReference type="SUPFAM" id="SSF53649">
    <property type="entry name" value="Alkaline phosphatase-like"/>
    <property type="match status" value="1"/>
</dbReference>
<sequence length="465" mass="51692">MTTVDGPKNVIWIVTDQLRAQATGYAGDPNVATPHLDRLAAEGANFTRAVSGSPLCCPFRGAMVTGRYPHHNGVPGFRDPLPEDARTVAHAFNDAGYRTCYIGKWHLDGDRPGFGTGWDNDQTRLIPPERRGGFTDWWAYENRNRPFDCQLHTDKGRVPGSLPVLDAADGMERFRVPGYETDGLTDILLDWLGEQTRDRPEQPFFAVLSVQPPHNPYTAPGGDMARHTPGDVRLRPNVPGIAPVTERAQRDLAGYYAAIERVDDNVGRIRAALDELGLTDDTYLVFFSDHGDLHGSHGQWRKTGPWEESIRIPFVIGGPSREHQNSNRPDVPVNHVDIAPTTLGLCGLPVPPEMEGTDYSKLATTPGIRPPTWDGPPEDAYLSLPVPPGHPQSVDRAWRGIVTRDNWKYVCLEGQPWLLFDLDEDPYELANHALDPAYQAVRSDLHARLRRWIECTGDSFALPTI</sequence>
<dbReference type="PROSITE" id="PS00149">
    <property type="entry name" value="SULFATASE_2"/>
    <property type="match status" value="1"/>
</dbReference>
<name>A0A2V4ATN6_9PSEU</name>
<dbReference type="AlphaFoldDB" id="A0A2V4ATN6"/>
<dbReference type="InterPro" id="IPR050738">
    <property type="entry name" value="Sulfatase"/>
</dbReference>
<reference evidence="5 6" key="1">
    <citation type="submission" date="2016-07" db="EMBL/GenBank/DDBJ databases">
        <title>Draft genome sequence of Prauserella muralis DSM 45305, isolated from a mould-covered wall in an indoor environment.</title>
        <authorList>
            <person name="Ruckert C."/>
            <person name="Albersmeier A."/>
            <person name="Jiang C.-L."/>
            <person name="Jiang Y."/>
            <person name="Kalinowski J."/>
            <person name="Schneider O."/>
            <person name="Winkler A."/>
            <person name="Zotchev S.B."/>
        </authorList>
    </citation>
    <scope>NUCLEOTIDE SEQUENCE [LARGE SCALE GENOMIC DNA]</scope>
    <source>
        <strain evidence="5 6">DSM 45305</strain>
    </source>
</reference>
<dbReference type="PANTHER" id="PTHR42693:SF53">
    <property type="entry name" value="ENDO-4-O-SULFATASE"/>
    <property type="match status" value="1"/>
</dbReference>
<gene>
    <name evidence="5" type="ORF">BAY60_19010</name>
</gene>
<dbReference type="InterPro" id="IPR024607">
    <property type="entry name" value="Sulfatase_CS"/>
</dbReference>
<evidence type="ECO:0000256" key="1">
    <source>
        <dbReference type="ARBA" id="ARBA00008779"/>
    </source>
</evidence>
<dbReference type="EMBL" id="MASW01000004">
    <property type="protein sequence ID" value="PXY24612.1"/>
    <property type="molecule type" value="Genomic_DNA"/>
</dbReference>
<evidence type="ECO:0000313" key="5">
    <source>
        <dbReference type="EMBL" id="PXY24612.1"/>
    </source>
</evidence>
<dbReference type="Gene3D" id="3.40.720.10">
    <property type="entry name" value="Alkaline Phosphatase, subunit A"/>
    <property type="match status" value="1"/>
</dbReference>
<keyword evidence="6" id="KW-1185">Reference proteome</keyword>
<dbReference type="PANTHER" id="PTHR42693">
    <property type="entry name" value="ARYLSULFATASE FAMILY MEMBER"/>
    <property type="match status" value="1"/>
</dbReference>
<evidence type="ECO:0000256" key="4">
    <source>
        <dbReference type="ARBA" id="ARBA00022837"/>
    </source>
</evidence>
<dbReference type="GO" id="GO:0046872">
    <property type="term" value="F:metal ion binding"/>
    <property type="evidence" value="ECO:0007669"/>
    <property type="project" value="UniProtKB-KW"/>
</dbReference>
<keyword evidence="2" id="KW-0479">Metal-binding</keyword>
<comment type="caution">
    <text evidence="5">The sequence shown here is derived from an EMBL/GenBank/DDBJ whole genome shotgun (WGS) entry which is preliminary data.</text>
</comment>
<dbReference type="GO" id="GO:0004065">
    <property type="term" value="F:arylsulfatase activity"/>
    <property type="evidence" value="ECO:0007669"/>
    <property type="project" value="TreeGrafter"/>
</dbReference>
<evidence type="ECO:0000256" key="3">
    <source>
        <dbReference type="ARBA" id="ARBA00022801"/>
    </source>
</evidence>
<comment type="similarity">
    <text evidence="1">Belongs to the sulfatase family.</text>
</comment>
<dbReference type="InterPro" id="IPR017850">
    <property type="entry name" value="Alkaline_phosphatase_core_sf"/>
</dbReference>
<organism evidence="5 6">
    <name type="scientific">Prauserella muralis</name>
    <dbReference type="NCBI Taxonomy" id="588067"/>
    <lineage>
        <taxon>Bacteria</taxon>
        <taxon>Bacillati</taxon>
        <taxon>Actinomycetota</taxon>
        <taxon>Actinomycetes</taxon>
        <taxon>Pseudonocardiales</taxon>
        <taxon>Pseudonocardiaceae</taxon>
        <taxon>Prauserella</taxon>
    </lineage>
</organism>
<dbReference type="Proteomes" id="UP000249915">
    <property type="component" value="Unassembled WGS sequence"/>
</dbReference>
<keyword evidence="3" id="KW-0378">Hydrolase</keyword>
<protein>
    <submittedName>
        <fullName evidence="5">Uncharacterized protein</fullName>
    </submittedName>
</protein>
<evidence type="ECO:0000313" key="6">
    <source>
        <dbReference type="Proteomes" id="UP000249915"/>
    </source>
</evidence>
<dbReference type="Pfam" id="PF00884">
    <property type="entry name" value="Sulfatase"/>
    <property type="match status" value="1"/>
</dbReference>
<keyword evidence="4" id="KW-0106">Calcium</keyword>
<dbReference type="CDD" id="cd16034">
    <property type="entry name" value="sulfatase_like"/>
    <property type="match status" value="1"/>
</dbReference>
<proteinExistence type="inferred from homology"/>
<evidence type="ECO:0000256" key="2">
    <source>
        <dbReference type="ARBA" id="ARBA00022723"/>
    </source>
</evidence>
<accession>A0A2V4ATN6</accession>
<dbReference type="RefSeq" id="WP_112282594.1">
    <property type="nucleotide sequence ID" value="NZ_MASW01000004.1"/>
</dbReference>